<protein>
    <submittedName>
        <fullName evidence="3">Uncharacterized protein</fullName>
    </submittedName>
</protein>
<proteinExistence type="predicted"/>
<evidence type="ECO:0000256" key="2">
    <source>
        <dbReference type="SAM" id="Phobius"/>
    </source>
</evidence>
<dbReference type="EMBL" id="UINC01174232">
    <property type="protein sequence ID" value="SVD80254.1"/>
    <property type="molecule type" value="Genomic_DNA"/>
</dbReference>
<feature type="transmembrane region" description="Helical" evidence="2">
    <location>
        <begin position="15"/>
        <end position="34"/>
    </location>
</feature>
<sequence length="58" mass="6205">MERRSGWKHWFADVGYIYVLVASLVGATIVLTDFQDGQHAADAKGGPSSQAPGYGPPK</sequence>
<evidence type="ECO:0000256" key="1">
    <source>
        <dbReference type="SAM" id="MobiDB-lite"/>
    </source>
</evidence>
<reference evidence="3" key="1">
    <citation type="submission" date="2018-05" db="EMBL/GenBank/DDBJ databases">
        <authorList>
            <person name="Lanie J.A."/>
            <person name="Ng W.-L."/>
            <person name="Kazmierczak K.M."/>
            <person name="Andrzejewski T.M."/>
            <person name="Davidsen T.M."/>
            <person name="Wayne K.J."/>
            <person name="Tettelin H."/>
            <person name="Glass J.I."/>
            <person name="Rusch D."/>
            <person name="Podicherti R."/>
            <person name="Tsui H.-C.T."/>
            <person name="Winkler M.E."/>
        </authorList>
    </citation>
    <scope>NUCLEOTIDE SEQUENCE</scope>
</reference>
<gene>
    <name evidence="3" type="ORF">METZ01_LOCUS433108</name>
</gene>
<feature type="region of interest" description="Disordered" evidence="1">
    <location>
        <begin position="39"/>
        <end position="58"/>
    </location>
</feature>
<dbReference type="AlphaFoldDB" id="A0A382YAK8"/>
<keyword evidence="2" id="KW-0812">Transmembrane</keyword>
<accession>A0A382YAK8</accession>
<organism evidence="3">
    <name type="scientific">marine metagenome</name>
    <dbReference type="NCBI Taxonomy" id="408172"/>
    <lineage>
        <taxon>unclassified sequences</taxon>
        <taxon>metagenomes</taxon>
        <taxon>ecological metagenomes</taxon>
    </lineage>
</organism>
<keyword evidence="2" id="KW-0472">Membrane</keyword>
<keyword evidence="2" id="KW-1133">Transmembrane helix</keyword>
<name>A0A382YAK8_9ZZZZ</name>
<evidence type="ECO:0000313" key="3">
    <source>
        <dbReference type="EMBL" id="SVD80254.1"/>
    </source>
</evidence>